<accession>L9X8G7</accession>
<keyword evidence="2" id="KW-1133">Transmembrane helix</keyword>
<organism evidence="3 4">
    <name type="scientific">Natronococcus amylolyticus DSM 10524</name>
    <dbReference type="NCBI Taxonomy" id="1227497"/>
    <lineage>
        <taxon>Archaea</taxon>
        <taxon>Methanobacteriati</taxon>
        <taxon>Methanobacteriota</taxon>
        <taxon>Stenosarchaea group</taxon>
        <taxon>Halobacteria</taxon>
        <taxon>Halobacteriales</taxon>
        <taxon>Natrialbaceae</taxon>
        <taxon>Natronococcus</taxon>
    </lineage>
</organism>
<evidence type="ECO:0000256" key="2">
    <source>
        <dbReference type="SAM" id="Phobius"/>
    </source>
</evidence>
<feature type="region of interest" description="Disordered" evidence="1">
    <location>
        <begin position="55"/>
        <end position="84"/>
    </location>
</feature>
<dbReference type="PATRIC" id="fig|1227497.3.peg.1956"/>
<keyword evidence="2" id="KW-0472">Membrane</keyword>
<feature type="transmembrane region" description="Helical" evidence="2">
    <location>
        <begin position="22"/>
        <end position="41"/>
    </location>
</feature>
<dbReference type="Proteomes" id="UP000011688">
    <property type="component" value="Unassembled WGS sequence"/>
</dbReference>
<comment type="caution">
    <text evidence="3">The sequence shown here is derived from an EMBL/GenBank/DDBJ whole genome shotgun (WGS) entry which is preliminary data.</text>
</comment>
<evidence type="ECO:0000313" key="3">
    <source>
        <dbReference type="EMBL" id="ELY58019.1"/>
    </source>
</evidence>
<dbReference type="EMBL" id="AOIB01000021">
    <property type="protein sequence ID" value="ELY58019.1"/>
    <property type="molecule type" value="Genomic_DNA"/>
</dbReference>
<name>L9X8G7_9EURY</name>
<dbReference type="STRING" id="1227497.C491_09499"/>
<keyword evidence="4" id="KW-1185">Reference proteome</keyword>
<evidence type="ECO:0000256" key="1">
    <source>
        <dbReference type="SAM" id="MobiDB-lite"/>
    </source>
</evidence>
<keyword evidence="2" id="KW-0812">Transmembrane</keyword>
<feature type="compositionally biased region" description="Acidic residues" evidence="1">
    <location>
        <begin position="55"/>
        <end position="78"/>
    </location>
</feature>
<gene>
    <name evidence="3" type="ORF">C491_09499</name>
</gene>
<dbReference type="eggNOG" id="arCOG10318">
    <property type="taxonomic scope" value="Archaea"/>
</dbReference>
<proteinExistence type="predicted"/>
<sequence length="84" mass="8705">MRTMIGAFTVGKKMLLFGYKRYGVPGAIVSGAIFVAGYVAVRRALSGGANADSLDEALEAELGPTDESDDSDLDDSPDDSSASN</sequence>
<protein>
    <submittedName>
        <fullName evidence="3">Uncharacterized protein</fullName>
    </submittedName>
</protein>
<evidence type="ECO:0000313" key="4">
    <source>
        <dbReference type="Proteomes" id="UP000011688"/>
    </source>
</evidence>
<reference evidence="3 4" key="1">
    <citation type="journal article" date="2014" name="PLoS Genet.">
        <title>Phylogenetically driven sequencing of extremely halophilic archaea reveals strategies for static and dynamic osmo-response.</title>
        <authorList>
            <person name="Becker E.A."/>
            <person name="Seitzer P.M."/>
            <person name="Tritt A."/>
            <person name="Larsen D."/>
            <person name="Krusor M."/>
            <person name="Yao A.I."/>
            <person name="Wu D."/>
            <person name="Madern D."/>
            <person name="Eisen J.A."/>
            <person name="Darling A.E."/>
            <person name="Facciotti M.T."/>
        </authorList>
    </citation>
    <scope>NUCLEOTIDE SEQUENCE [LARGE SCALE GENOMIC DNA]</scope>
    <source>
        <strain evidence="3 4">DSM 10524</strain>
    </source>
</reference>
<dbReference type="AlphaFoldDB" id="L9X8G7"/>